<evidence type="ECO:0000313" key="5">
    <source>
        <dbReference type="EMBL" id="KAJ8364092.1"/>
    </source>
</evidence>
<dbReference type="PROSITE" id="PS51516">
    <property type="entry name" value="SOX_C"/>
    <property type="match status" value="1"/>
</dbReference>
<proteinExistence type="predicted"/>
<feature type="domain" description="Sox C-terminal" evidence="4">
    <location>
        <begin position="1"/>
        <end position="88"/>
    </location>
</feature>
<comment type="caution">
    <text evidence="5">The sequence shown here is derived from an EMBL/GenBank/DDBJ whole genome shotgun (WGS) entry which is preliminary data.</text>
</comment>
<dbReference type="InterPro" id="IPR021934">
    <property type="entry name" value="Sox_C"/>
</dbReference>
<dbReference type="Proteomes" id="UP001152622">
    <property type="component" value="Chromosome 4"/>
</dbReference>
<dbReference type="AlphaFoldDB" id="A0A9Q1FR19"/>
<reference evidence="5" key="1">
    <citation type="journal article" date="2023" name="Science">
        <title>Genome structures resolve the early diversification of teleost fishes.</title>
        <authorList>
            <person name="Parey E."/>
            <person name="Louis A."/>
            <person name="Montfort J."/>
            <person name="Bouchez O."/>
            <person name="Roques C."/>
            <person name="Iampietro C."/>
            <person name="Lluch J."/>
            <person name="Castinel A."/>
            <person name="Donnadieu C."/>
            <person name="Desvignes T."/>
            <person name="Floi Bucao C."/>
            <person name="Jouanno E."/>
            <person name="Wen M."/>
            <person name="Mejri S."/>
            <person name="Dirks R."/>
            <person name="Jansen H."/>
            <person name="Henkel C."/>
            <person name="Chen W.J."/>
            <person name="Zahm M."/>
            <person name="Cabau C."/>
            <person name="Klopp C."/>
            <person name="Thompson A.W."/>
            <person name="Robinson-Rechavi M."/>
            <person name="Braasch I."/>
            <person name="Lecointre G."/>
            <person name="Bobe J."/>
            <person name="Postlethwait J.H."/>
            <person name="Berthelot C."/>
            <person name="Roest Crollius H."/>
            <person name="Guiguen Y."/>
        </authorList>
    </citation>
    <scope>NUCLEOTIDE SEQUENCE</scope>
    <source>
        <strain evidence="5">WJC10195</strain>
    </source>
</reference>
<evidence type="ECO:0000256" key="1">
    <source>
        <dbReference type="ARBA" id="ARBA00023015"/>
    </source>
</evidence>
<evidence type="ECO:0000256" key="3">
    <source>
        <dbReference type="ARBA" id="ARBA00023242"/>
    </source>
</evidence>
<keyword evidence="6" id="KW-1185">Reference proteome</keyword>
<dbReference type="EMBL" id="JAINUF010000004">
    <property type="protein sequence ID" value="KAJ8364092.1"/>
    <property type="molecule type" value="Genomic_DNA"/>
</dbReference>
<sequence>MQTAPEDCMPDVTGCSLTPHNNATVCADVKSSEIEQYLETGNENDDLCHFDIEQYACSSANISCDSYKEIFNRLNQALSLVPVELVLTITSSIEALIGIAPQNCLTVVFSGQVIISLRNFKIKVKVF</sequence>
<name>A0A9Q1FR19_SYNKA</name>
<accession>A0A9Q1FR19</accession>
<evidence type="ECO:0000313" key="6">
    <source>
        <dbReference type="Proteomes" id="UP001152622"/>
    </source>
</evidence>
<gene>
    <name evidence="5" type="ORF">SKAU_G00129230</name>
</gene>
<evidence type="ECO:0000256" key="2">
    <source>
        <dbReference type="ARBA" id="ARBA00023163"/>
    </source>
</evidence>
<keyword evidence="3" id="KW-0539">Nucleus</keyword>
<keyword evidence="2" id="KW-0804">Transcription</keyword>
<evidence type="ECO:0000259" key="4">
    <source>
        <dbReference type="PROSITE" id="PS51516"/>
    </source>
</evidence>
<keyword evidence="1" id="KW-0805">Transcription regulation</keyword>
<organism evidence="5 6">
    <name type="scientific">Synaphobranchus kaupii</name>
    <name type="common">Kaup's arrowtooth eel</name>
    <dbReference type="NCBI Taxonomy" id="118154"/>
    <lineage>
        <taxon>Eukaryota</taxon>
        <taxon>Metazoa</taxon>
        <taxon>Chordata</taxon>
        <taxon>Craniata</taxon>
        <taxon>Vertebrata</taxon>
        <taxon>Euteleostomi</taxon>
        <taxon>Actinopterygii</taxon>
        <taxon>Neopterygii</taxon>
        <taxon>Teleostei</taxon>
        <taxon>Anguilliformes</taxon>
        <taxon>Synaphobranchidae</taxon>
        <taxon>Synaphobranchus</taxon>
    </lineage>
</organism>
<protein>
    <recommendedName>
        <fullName evidence="4">Sox C-terminal domain-containing protein</fullName>
    </recommendedName>
</protein>